<feature type="region of interest" description="Disordered" evidence="2">
    <location>
        <begin position="214"/>
        <end position="236"/>
    </location>
</feature>
<keyword evidence="1" id="KW-0862">Zinc</keyword>
<organism evidence="4 5">
    <name type="scientific">Mytilus edulis</name>
    <name type="common">Blue mussel</name>
    <dbReference type="NCBI Taxonomy" id="6550"/>
    <lineage>
        <taxon>Eukaryota</taxon>
        <taxon>Metazoa</taxon>
        <taxon>Spiralia</taxon>
        <taxon>Lophotrochozoa</taxon>
        <taxon>Mollusca</taxon>
        <taxon>Bivalvia</taxon>
        <taxon>Autobranchia</taxon>
        <taxon>Pteriomorphia</taxon>
        <taxon>Mytilida</taxon>
        <taxon>Mytiloidea</taxon>
        <taxon>Mytilidae</taxon>
        <taxon>Mytilinae</taxon>
        <taxon>Mytilus</taxon>
    </lineage>
</organism>
<dbReference type="InterPro" id="IPR048270">
    <property type="entry name" value="PNMA_C"/>
</dbReference>
<dbReference type="OrthoDB" id="6069878at2759"/>
<evidence type="ECO:0000259" key="3">
    <source>
        <dbReference type="PROSITE" id="PS50158"/>
    </source>
</evidence>
<protein>
    <recommendedName>
        <fullName evidence="3">CCHC-type domain-containing protein</fullName>
    </recommendedName>
</protein>
<evidence type="ECO:0000256" key="2">
    <source>
        <dbReference type="SAM" id="MobiDB-lite"/>
    </source>
</evidence>
<reference evidence="4" key="1">
    <citation type="submission" date="2021-03" db="EMBL/GenBank/DDBJ databases">
        <authorList>
            <person name="Bekaert M."/>
        </authorList>
    </citation>
    <scope>NUCLEOTIDE SEQUENCE</scope>
</reference>
<dbReference type="InterPro" id="IPR036875">
    <property type="entry name" value="Znf_CCHC_sf"/>
</dbReference>
<accession>A0A8S3QQW4</accession>
<keyword evidence="1" id="KW-0479">Metal-binding</keyword>
<evidence type="ECO:0000313" key="4">
    <source>
        <dbReference type="EMBL" id="CAG2197338.1"/>
    </source>
</evidence>
<dbReference type="GO" id="GO:0008270">
    <property type="term" value="F:zinc ion binding"/>
    <property type="evidence" value="ECO:0007669"/>
    <property type="project" value="UniProtKB-KW"/>
</dbReference>
<dbReference type="Proteomes" id="UP000683360">
    <property type="component" value="Unassembled WGS sequence"/>
</dbReference>
<keyword evidence="5" id="KW-1185">Reference proteome</keyword>
<dbReference type="SUPFAM" id="SSF57756">
    <property type="entry name" value="Retrovirus zinc finger-like domains"/>
    <property type="match status" value="1"/>
</dbReference>
<feature type="domain" description="CCHC-type" evidence="3">
    <location>
        <begin position="310"/>
        <end position="323"/>
    </location>
</feature>
<proteinExistence type="predicted"/>
<dbReference type="PANTHER" id="PTHR46704">
    <property type="entry name" value="CXC DOMAIN-CONTAINING PROTEIN-RELATED"/>
    <property type="match status" value="1"/>
</dbReference>
<evidence type="ECO:0000256" key="1">
    <source>
        <dbReference type="PROSITE-ProRule" id="PRU00047"/>
    </source>
</evidence>
<comment type="caution">
    <text evidence="4">The sequence shown here is derived from an EMBL/GenBank/DDBJ whole genome shotgun (WGS) entry which is preliminary data.</text>
</comment>
<dbReference type="GO" id="GO:0003676">
    <property type="term" value="F:nucleic acid binding"/>
    <property type="evidence" value="ECO:0007669"/>
    <property type="project" value="InterPro"/>
</dbReference>
<dbReference type="SMART" id="SM00343">
    <property type="entry name" value="ZnF_C2HC"/>
    <property type="match status" value="1"/>
</dbReference>
<evidence type="ECO:0000313" key="5">
    <source>
        <dbReference type="Proteomes" id="UP000683360"/>
    </source>
</evidence>
<keyword evidence="1" id="KW-0863">Zinc-finger</keyword>
<dbReference type="EMBL" id="CAJPWZ010000644">
    <property type="protein sequence ID" value="CAG2197338.1"/>
    <property type="molecule type" value="Genomic_DNA"/>
</dbReference>
<dbReference type="InterPro" id="IPR001878">
    <property type="entry name" value="Znf_CCHC"/>
</dbReference>
<dbReference type="PROSITE" id="PS50158">
    <property type="entry name" value="ZF_CCHC"/>
    <property type="match status" value="1"/>
</dbReference>
<dbReference type="Pfam" id="PF14893">
    <property type="entry name" value="PNMA"/>
    <property type="match status" value="1"/>
</dbReference>
<sequence length="1874" mass="213783">MSDYLSKDEISNIVMAFKEMDLKPCAQTPDDFKTWMEDYKDTDDDLWNAYLPRISAFSGDAKTGTPYDLWRYEVQCLIKTGHTHETITMAIRRSLRGDASKVPMRLGPEATIDDIIDKMDSIYGSVDQPEALLGQFYTARQQDDEDVATWACRLEEILSKAKNRKNVTEENINDMLTSKFFDGLRPEMKNIVRYKKDTITDFHSLLKATREIENQHNLKPSLKKKPPTQATSKSMTTTVENRQIQQLTALVKQLSQDVKALKEDRNCDQPSTNIQWSRRDTSWTPYHPDETTIYRPVEQHRRHKQNDFTCWRCRQAGHYAIDCTVRLDHSRKTQRALNLQQSFIMKQSTQQTEQKSPISGLLGSSNETLPDVDIPMASSETSSKPASVKLSDELLQIEMEPRCVFCQQPLDNGEKTVLLRQKGCEGINRANEVLNTSIETRPGQIVHQDCRRDFCRHREIRQLENSSVLSEKSRQLRSAANNFSFRDHCLFCALPIKKNGNKRSADCYPVRTFDFQNAVRATCLDRNDEWGYQVLERIEFGRDLPAVDAVYHQVCSTNFRTMRQIPKHMQEPSPKVQKVGKGRPTNWTQTEAFLKTVTYLEINDDEQLSISDLCAKMKEYCKNEDDPYSSKYMKRKLLDHFGTSIVIAEINGKSDVVTFKMTASEILHEFYNQPKDEDIQVKQKRLIEVAAKLILNDIKSIPTNKEVYPDPSILSSISANQEFLPSSLRTFLTTLLNSMTSDIKICSIGQAVMQATRPRVIMAPLQVGLGIQLHHHFASKYLIDVLHTLGFCSSYGEILNFESSAAVSQDTYLPNDVDEHTIIFSADNVDHNLHTLDGNDTFHGMGIIATVTPGITFKEPVPRIDTTPEQIIKSGKIEIKFHKLPAEMHRFNLKELRRMNNNDRTKTLETLLKISWPLHSPRVSWSGFMQTVQEGPYPGESSIHFLPMIDLNPSDISCIFSTLSFICKEANRLQVTPSITFDQPLYWKALMILHNEPRESPLKSVVLRLGGFHMQMSFLGCIGHTMQSSGLYELLENIYASNTIEHMMSGKSVSRAVRGHSIIDCALYIMLLSKMIDVSLLGIEASTDENVNEVNAEDKEVIDTSSTEQNKSSLKAKFESALQTFLEILHNKTSLENIQNHENVEDIYQSIKNEFERLSKYPTAKLWIQYMDMIKIMKLFIKAERTGDWFLHLHAVQEMLPFFAATGHNLYLKSAYCYLQQMQTLETEYPDMYSKFCEGYHVVRRSNRYWAGISTDLAIEQTLMRSVKTSGGMTRGKGMTEVQRAKWLLSMPACSSINSAMQTVENLQYTTSEQHKESTKSRQERDNKDVLTILSYLRERNPFSESLDLRNIETGVTATDEVNVHNTELVGKKIIESMKDQDAFSISFKRSMQVKTLNEKTKIRTQGDTLNVSSQLLFQRLITAAKHVTDDVSKIFSYELSNFPSAMFDTSGAMREPQKSNLAEALWAIGDCSAEYVTSTTDVQYVLDGGSLLHRIQWPRGVTFGRIADLYVDHVCRKYNTAIVVFDGYENGPSTKDPTHQRRTKGIVGTKVLFKEDTPFKSKKEQFLGNVENKQNFINLLAERFKSQNIVSHHAESDADVLIVQTAVESAKSTTTVLIGEDTDLLVLLCYHMNSCHHNIIFQSEMKQSTKKFKVWDLKKTKKLLGEEFCKVLPFVHAISGCDTTSRLFGIGKGQAVKKAQTDVYFMECAHTFTDTMSKEEVLRIGEEVIVCLYNGVEHEGLDLLRFRKFTSKVMTSSKFVEVHTLPPTSNAAQFHILRAFYQMKVWIGEDVNLNVKDWGWLIDGNMYLPVRSSLPPAPEELLKTIYCRCKCNCDTKRCNCRKHGLECSVACTECRGTTCCNGCTPIYDSESDD</sequence>
<dbReference type="PANTHER" id="PTHR46704:SF1">
    <property type="entry name" value="TELOMERE LENGTH REGULATION PROTEIN TEL2 HOMOLOG"/>
    <property type="match status" value="1"/>
</dbReference>
<feature type="region of interest" description="Disordered" evidence="2">
    <location>
        <begin position="347"/>
        <end position="366"/>
    </location>
</feature>
<name>A0A8S3QQW4_MYTED</name>
<gene>
    <name evidence="4" type="ORF">MEDL_12093</name>
</gene>